<dbReference type="EMBL" id="PZZZ01000002">
    <property type="protein sequence ID" value="PTM97603.1"/>
    <property type="molecule type" value="Genomic_DNA"/>
</dbReference>
<feature type="transmembrane region" description="Helical" evidence="6">
    <location>
        <begin position="46"/>
        <end position="65"/>
    </location>
</feature>
<evidence type="ECO:0000313" key="7">
    <source>
        <dbReference type="EMBL" id="PTM97603.1"/>
    </source>
</evidence>
<comment type="caution">
    <text evidence="7">The sequence shown here is derived from an EMBL/GenBank/DDBJ whole genome shotgun (WGS) entry which is preliminary data.</text>
</comment>
<dbReference type="RefSeq" id="WP_108001865.1">
    <property type="nucleotide sequence ID" value="NZ_JBHEEX010000001.1"/>
</dbReference>
<keyword evidence="4 6" id="KW-1133">Transmembrane helix</keyword>
<dbReference type="Gene3D" id="1.20.1260.100">
    <property type="entry name" value="TspO/MBR protein"/>
    <property type="match status" value="1"/>
</dbReference>
<name>A0A2T5BFE4_MYCDI</name>
<dbReference type="PANTHER" id="PTHR10057:SF0">
    <property type="entry name" value="TRANSLOCATOR PROTEIN"/>
    <property type="match status" value="1"/>
</dbReference>
<dbReference type="PIRSF" id="PIRSF005859">
    <property type="entry name" value="PBR"/>
    <property type="match status" value="1"/>
</dbReference>
<feature type="transmembrane region" description="Helical" evidence="6">
    <location>
        <begin position="7"/>
        <end position="26"/>
    </location>
</feature>
<dbReference type="GO" id="GO:0016020">
    <property type="term" value="C:membrane"/>
    <property type="evidence" value="ECO:0007669"/>
    <property type="project" value="UniProtKB-SubCell"/>
</dbReference>
<dbReference type="InterPro" id="IPR038330">
    <property type="entry name" value="TspO/MBR-related_sf"/>
</dbReference>
<dbReference type="Pfam" id="PF03073">
    <property type="entry name" value="TspO_MBR"/>
    <property type="match status" value="1"/>
</dbReference>
<sequence>MPKAFSLLVFVLAVVLTGMLIGYVTLPGEWYASLNKPSFTPPNWVFAPVWTVLYIVIAIAGWRCWVRDRNSIAMKLWFVQMALNFLWSPVFFGAHQPGLALVVVIAALAAVLAFIATAWKRDRVAAILFLPYAAWTAFATALTAGVVVMN</sequence>
<evidence type="ECO:0000256" key="4">
    <source>
        <dbReference type="ARBA" id="ARBA00022989"/>
    </source>
</evidence>
<dbReference type="FunFam" id="1.20.1260.100:FF:000001">
    <property type="entry name" value="translocator protein 2"/>
    <property type="match status" value="1"/>
</dbReference>
<accession>A0A2T5BFE4</accession>
<comment type="subcellular location">
    <subcellularLocation>
        <location evidence="1">Membrane</location>
        <topology evidence="1">Multi-pass membrane protein</topology>
    </subcellularLocation>
</comment>
<evidence type="ECO:0000313" key="8">
    <source>
        <dbReference type="Proteomes" id="UP000241247"/>
    </source>
</evidence>
<proteinExistence type="inferred from homology"/>
<keyword evidence="5 6" id="KW-0472">Membrane</keyword>
<dbReference type="AlphaFoldDB" id="A0A2T5BFE4"/>
<organism evidence="7 8">
    <name type="scientific">Mycoplana dimorpha</name>
    <dbReference type="NCBI Taxonomy" id="28320"/>
    <lineage>
        <taxon>Bacteria</taxon>
        <taxon>Pseudomonadati</taxon>
        <taxon>Pseudomonadota</taxon>
        <taxon>Alphaproteobacteria</taxon>
        <taxon>Hyphomicrobiales</taxon>
        <taxon>Rhizobiaceae</taxon>
        <taxon>Mycoplana</taxon>
    </lineage>
</organism>
<reference evidence="7 8" key="1">
    <citation type="submission" date="2018-04" db="EMBL/GenBank/DDBJ databases">
        <title>Genomic Encyclopedia of Type Strains, Phase IV (KMG-IV): sequencing the most valuable type-strain genomes for metagenomic binning, comparative biology and taxonomic classification.</title>
        <authorList>
            <person name="Goeker M."/>
        </authorList>
    </citation>
    <scope>NUCLEOTIDE SEQUENCE [LARGE SCALE GENOMIC DNA]</scope>
    <source>
        <strain evidence="7 8">DSM 7138</strain>
    </source>
</reference>
<feature type="transmembrane region" description="Helical" evidence="6">
    <location>
        <begin position="72"/>
        <end position="92"/>
    </location>
</feature>
<evidence type="ECO:0000256" key="1">
    <source>
        <dbReference type="ARBA" id="ARBA00004141"/>
    </source>
</evidence>
<keyword evidence="8" id="KW-1185">Reference proteome</keyword>
<evidence type="ECO:0000256" key="5">
    <source>
        <dbReference type="ARBA" id="ARBA00023136"/>
    </source>
</evidence>
<evidence type="ECO:0000256" key="3">
    <source>
        <dbReference type="ARBA" id="ARBA00022692"/>
    </source>
</evidence>
<feature type="transmembrane region" description="Helical" evidence="6">
    <location>
        <begin position="126"/>
        <end position="149"/>
    </location>
</feature>
<dbReference type="Proteomes" id="UP000241247">
    <property type="component" value="Unassembled WGS sequence"/>
</dbReference>
<comment type="similarity">
    <text evidence="2">Belongs to the TspO/BZRP family.</text>
</comment>
<dbReference type="GO" id="GO:0033013">
    <property type="term" value="P:tetrapyrrole metabolic process"/>
    <property type="evidence" value="ECO:0007669"/>
    <property type="project" value="UniProtKB-ARBA"/>
</dbReference>
<evidence type="ECO:0000256" key="6">
    <source>
        <dbReference type="SAM" id="Phobius"/>
    </source>
</evidence>
<gene>
    <name evidence="7" type="ORF">C7449_102480</name>
</gene>
<evidence type="ECO:0000256" key="2">
    <source>
        <dbReference type="ARBA" id="ARBA00007524"/>
    </source>
</evidence>
<feature type="transmembrane region" description="Helical" evidence="6">
    <location>
        <begin position="98"/>
        <end position="119"/>
    </location>
</feature>
<protein>
    <submittedName>
        <fullName evidence="7">TspO/MBR related protein</fullName>
    </submittedName>
</protein>
<dbReference type="CDD" id="cd15904">
    <property type="entry name" value="TSPO_MBR"/>
    <property type="match status" value="1"/>
</dbReference>
<dbReference type="InterPro" id="IPR004307">
    <property type="entry name" value="TspO_MBR"/>
</dbReference>
<keyword evidence="3 6" id="KW-0812">Transmembrane</keyword>
<dbReference type="PANTHER" id="PTHR10057">
    <property type="entry name" value="PERIPHERAL-TYPE BENZODIAZEPINE RECEPTOR"/>
    <property type="match status" value="1"/>
</dbReference>
<dbReference type="OrthoDB" id="9795496at2"/>